<evidence type="ECO:0000256" key="1">
    <source>
        <dbReference type="SAM" id="Coils"/>
    </source>
</evidence>
<feature type="coiled-coil region" evidence="1">
    <location>
        <begin position="22"/>
        <end position="63"/>
    </location>
</feature>
<keyword evidence="1" id="KW-0175">Coiled coil</keyword>
<sequence>MNCSSLELSKAKLDAYYALKCMNRTIRAYEKLKNKFNIMNNRLDKAELQKKIIINNKNNINNKEKIVKLDIKNIQSKMNTLSISHEKRKQLEIKLENYDLELEQLNLQFQNLISQYIDINKIIDALYNTLSNISNTIRTDTPYYKGRWLVGWLELKKHNEIYEYECIKRLTFEFIINNNNKTKILFELENWKNKFSKISNSVYAIEDPYFRRPVGCLSNTETTTIFLSDSEYELDI</sequence>
<proteinExistence type="predicted"/>
<accession>A0A6C0H865</accession>
<protein>
    <submittedName>
        <fullName evidence="2">Uncharacterized protein</fullName>
    </submittedName>
</protein>
<evidence type="ECO:0000313" key="2">
    <source>
        <dbReference type="EMBL" id="QHT76772.1"/>
    </source>
</evidence>
<organism evidence="2">
    <name type="scientific">viral metagenome</name>
    <dbReference type="NCBI Taxonomy" id="1070528"/>
    <lineage>
        <taxon>unclassified sequences</taxon>
        <taxon>metagenomes</taxon>
        <taxon>organismal metagenomes</taxon>
    </lineage>
</organism>
<dbReference type="EMBL" id="MN739901">
    <property type="protein sequence ID" value="QHT76772.1"/>
    <property type="molecule type" value="Genomic_DNA"/>
</dbReference>
<dbReference type="AlphaFoldDB" id="A0A6C0H865"/>
<feature type="coiled-coil region" evidence="1">
    <location>
        <begin position="88"/>
        <end position="115"/>
    </location>
</feature>
<reference evidence="2" key="1">
    <citation type="journal article" date="2020" name="Nature">
        <title>Giant virus diversity and host interactions through global metagenomics.</title>
        <authorList>
            <person name="Schulz F."/>
            <person name="Roux S."/>
            <person name="Paez-Espino D."/>
            <person name="Jungbluth S."/>
            <person name="Walsh D.A."/>
            <person name="Denef V.J."/>
            <person name="McMahon K.D."/>
            <person name="Konstantinidis K.T."/>
            <person name="Eloe-Fadrosh E.A."/>
            <person name="Kyrpides N.C."/>
            <person name="Woyke T."/>
        </authorList>
    </citation>
    <scope>NUCLEOTIDE SEQUENCE</scope>
    <source>
        <strain evidence="2">GVMAG-M-3300023179-82</strain>
    </source>
</reference>
<name>A0A6C0H865_9ZZZZ</name>